<name>A0A1V8M8H2_9GAMM</name>
<dbReference type="InterPro" id="IPR006143">
    <property type="entry name" value="RND_pump_MFP"/>
</dbReference>
<proteinExistence type="inferred from homology"/>
<comment type="caution">
    <text evidence="5">The sequence shown here is derived from an EMBL/GenBank/DDBJ whole genome shotgun (WGS) entry which is preliminary data.</text>
</comment>
<dbReference type="Pfam" id="PF25954">
    <property type="entry name" value="Beta-barrel_RND_2"/>
    <property type="match status" value="1"/>
</dbReference>
<reference evidence="5 6" key="1">
    <citation type="submission" date="2015-12" db="EMBL/GenBank/DDBJ databases">
        <authorList>
            <person name="Shamseldin A."/>
            <person name="Moawad H."/>
            <person name="Abd El-Rahim W.M."/>
            <person name="Sadowsky M.J."/>
        </authorList>
    </citation>
    <scope>NUCLEOTIDE SEQUENCE [LARGE SCALE GENOMIC DNA]</scope>
    <source>
        <strain evidence="5 6">WF1</strain>
    </source>
</reference>
<dbReference type="PANTHER" id="PTHR30469">
    <property type="entry name" value="MULTIDRUG RESISTANCE PROTEIN MDTA"/>
    <property type="match status" value="1"/>
</dbReference>
<dbReference type="Gene3D" id="2.40.420.20">
    <property type="match status" value="1"/>
</dbReference>
<evidence type="ECO:0000313" key="5">
    <source>
        <dbReference type="EMBL" id="OQK17818.1"/>
    </source>
</evidence>
<dbReference type="Proteomes" id="UP000191980">
    <property type="component" value="Unassembled WGS sequence"/>
</dbReference>
<dbReference type="InterPro" id="IPR058647">
    <property type="entry name" value="BSH_CzcB-like"/>
</dbReference>
<dbReference type="FunFam" id="2.40.30.170:FF:000010">
    <property type="entry name" value="Efflux RND transporter periplasmic adaptor subunit"/>
    <property type="match status" value="1"/>
</dbReference>
<accession>A0A1V8M8H2</accession>
<evidence type="ECO:0000256" key="1">
    <source>
        <dbReference type="ARBA" id="ARBA00009477"/>
    </source>
</evidence>
<dbReference type="Gene3D" id="2.40.30.170">
    <property type="match status" value="1"/>
</dbReference>
<dbReference type="Pfam" id="PF25989">
    <property type="entry name" value="YknX_C"/>
    <property type="match status" value="1"/>
</dbReference>
<dbReference type="PANTHER" id="PTHR30469:SF11">
    <property type="entry name" value="BLL4320 PROTEIN"/>
    <property type="match status" value="1"/>
</dbReference>
<evidence type="ECO:0000259" key="3">
    <source>
        <dbReference type="Pfam" id="PF25973"/>
    </source>
</evidence>
<feature type="domain" description="CusB-like beta-barrel" evidence="2">
    <location>
        <begin position="198"/>
        <end position="272"/>
    </location>
</feature>
<dbReference type="Gene3D" id="1.10.287.470">
    <property type="entry name" value="Helix hairpin bin"/>
    <property type="match status" value="1"/>
</dbReference>
<dbReference type="RefSeq" id="WP_080522427.1">
    <property type="nucleotide sequence ID" value="NZ_LPUF01000001.1"/>
</dbReference>
<dbReference type="GO" id="GO:1990281">
    <property type="term" value="C:efflux pump complex"/>
    <property type="evidence" value="ECO:0007669"/>
    <property type="project" value="TreeGrafter"/>
</dbReference>
<dbReference type="SUPFAM" id="SSF111369">
    <property type="entry name" value="HlyD-like secretion proteins"/>
    <property type="match status" value="1"/>
</dbReference>
<dbReference type="InterPro" id="IPR058792">
    <property type="entry name" value="Beta-barrel_RND_2"/>
</dbReference>
<dbReference type="AlphaFoldDB" id="A0A1V8M8H2"/>
<protein>
    <submittedName>
        <fullName evidence="5">Hemolysin D</fullName>
    </submittedName>
</protein>
<dbReference type="OrthoDB" id="9806939at2"/>
<evidence type="ECO:0000313" key="6">
    <source>
        <dbReference type="Proteomes" id="UP000191980"/>
    </source>
</evidence>
<organism evidence="5 6">
    <name type="scientific">Methyloprofundus sedimenti</name>
    <dbReference type="NCBI Taxonomy" id="1420851"/>
    <lineage>
        <taxon>Bacteria</taxon>
        <taxon>Pseudomonadati</taxon>
        <taxon>Pseudomonadota</taxon>
        <taxon>Gammaproteobacteria</taxon>
        <taxon>Methylococcales</taxon>
        <taxon>Methylococcaceae</taxon>
        <taxon>Methyloprofundus</taxon>
    </lineage>
</organism>
<evidence type="ECO:0000259" key="4">
    <source>
        <dbReference type="Pfam" id="PF25989"/>
    </source>
</evidence>
<dbReference type="GO" id="GO:0015562">
    <property type="term" value="F:efflux transmembrane transporter activity"/>
    <property type="evidence" value="ECO:0007669"/>
    <property type="project" value="TreeGrafter"/>
</dbReference>
<sequence length="366" mass="40327">MIKRFIIILILSIVIFGGLFALKFHQQQESLSRLQAPQPAVVAVSEVKQLEWQSTLKAVGDLVAVSGVTVSNEIVGMVKAIHFNSGQNVKKGQLLVELDSETDLAELKGFLAEQRQAEFQFDRSKKLIDKNFVSRSDYDQNQALLDSANAAVQTKKALIEKKQIRAPFSGELGIRKVNLGEFLTPGSAIVTLQQVAPIYVDFEISTRHLKDLSLGQEVKLNVQAYSKQYFKGQITTISPLIDVRTRSVQIRATLANTERLLRPGMFAEVQVLADQSRLVLTLPDTAIAYNPYGDFVFVIEAGEQGLTVQSRQVETGITQNGLVEIVKGLSPGERVVSAGQIKLRNGMPVVIDAKQAPGERTEEVLQ</sequence>
<evidence type="ECO:0000259" key="2">
    <source>
        <dbReference type="Pfam" id="PF25954"/>
    </source>
</evidence>
<dbReference type="NCBIfam" id="TIGR01730">
    <property type="entry name" value="RND_mfp"/>
    <property type="match status" value="1"/>
</dbReference>
<comment type="similarity">
    <text evidence="1">Belongs to the membrane fusion protein (MFP) (TC 8.A.1) family.</text>
</comment>
<feature type="domain" description="YknX-like C-terminal permuted SH3-like" evidence="4">
    <location>
        <begin position="279"/>
        <end position="350"/>
    </location>
</feature>
<dbReference type="InterPro" id="IPR058637">
    <property type="entry name" value="YknX-like_C"/>
</dbReference>
<dbReference type="Pfam" id="PF25973">
    <property type="entry name" value="BSH_CzcB"/>
    <property type="match status" value="1"/>
</dbReference>
<dbReference type="Gene3D" id="2.40.50.100">
    <property type="match status" value="1"/>
</dbReference>
<keyword evidence="6" id="KW-1185">Reference proteome</keyword>
<dbReference type="STRING" id="1420851.AU255_08130"/>
<gene>
    <name evidence="5" type="ORF">AU255_08130</name>
</gene>
<feature type="domain" description="CzcB-like barrel-sandwich hybrid" evidence="3">
    <location>
        <begin position="69"/>
        <end position="192"/>
    </location>
</feature>
<dbReference type="EMBL" id="LPUF01000001">
    <property type="protein sequence ID" value="OQK17818.1"/>
    <property type="molecule type" value="Genomic_DNA"/>
</dbReference>